<name>A0A254Q7X8_9BURK</name>
<feature type="region of interest" description="Disordered" evidence="1">
    <location>
        <begin position="283"/>
        <end position="340"/>
    </location>
</feature>
<dbReference type="PANTHER" id="PTHR43473:SF2">
    <property type="entry name" value="MAGNESIUM-CHELATASE SUBUNIT CHLD, CHLOROPLASTIC"/>
    <property type="match status" value="1"/>
</dbReference>
<feature type="compositionally biased region" description="Acidic residues" evidence="1">
    <location>
        <begin position="292"/>
        <end position="336"/>
    </location>
</feature>
<dbReference type="PANTHER" id="PTHR43473">
    <property type="entry name" value="MAGNESIUM-CHELATASE SUBUNIT CHLD, CHLOROPLASTIC"/>
    <property type="match status" value="1"/>
</dbReference>
<feature type="domain" description="VWFA" evidence="2">
    <location>
        <begin position="457"/>
        <end position="637"/>
    </location>
</feature>
<dbReference type="Gene3D" id="3.40.50.300">
    <property type="entry name" value="P-loop containing nucleotide triphosphate hydrolases"/>
    <property type="match status" value="1"/>
</dbReference>
<comment type="caution">
    <text evidence="3">The sequence shown here is derived from an EMBL/GenBank/DDBJ whole genome shotgun (WGS) entry which is preliminary data.</text>
</comment>
<dbReference type="Gene3D" id="3.40.50.410">
    <property type="entry name" value="von Willebrand factor, type A domain"/>
    <property type="match status" value="1"/>
</dbReference>
<evidence type="ECO:0000259" key="2">
    <source>
        <dbReference type="PROSITE" id="PS50234"/>
    </source>
</evidence>
<gene>
    <name evidence="3" type="ORF">CBI31_01795</name>
</gene>
<dbReference type="Pfam" id="PF13519">
    <property type="entry name" value="VWA_2"/>
    <property type="match status" value="1"/>
</dbReference>
<dbReference type="NCBIfam" id="NF009943">
    <property type="entry name" value="PRK13406.1"/>
    <property type="match status" value="1"/>
</dbReference>
<protein>
    <recommendedName>
        <fullName evidence="2">VWFA domain-containing protein</fullName>
    </recommendedName>
</protein>
<dbReference type="PROSITE" id="PS50234">
    <property type="entry name" value="VWFA"/>
    <property type="match status" value="1"/>
</dbReference>
<dbReference type="Gene3D" id="1.10.8.80">
    <property type="entry name" value="Magnesium chelatase subunit I, C-Terminal domain"/>
    <property type="match status" value="1"/>
</dbReference>
<organism evidence="3 4">
    <name type="scientific">Polynucleobacter campilacus</name>
    <dbReference type="NCBI Taxonomy" id="1743163"/>
    <lineage>
        <taxon>Bacteria</taxon>
        <taxon>Pseudomonadati</taxon>
        <taxon>Pseudomonadota</taxon>
        <taxon>Betaproteobacteria</taxon>
        <taxon>Burkholderiales</taxon>
        <taxon>Burkholderiaceae</taxon>
        <taxon>Polynucleobacter</taxon>
    </lineage>
</organism>
<keyword evidence="4" id="KW-1185">Reference proteome</keyword>
<dbReference type="Proteomes" id="UP000197528">
    <property type="component" value="Unassembled WGS sequence"/>
</dbReference>
<accession>A0A254Q7X8</accession>
<evidence type="ECO:0000256" key="1">
    <source>
        <dbReference type="SAM" id="MobiDB-lite"/>
    </source>
</evidence>
<dbReference type="SUPFAM" id="SSF53300">
    <property type="entry name" value="vWA-like"/>
    <property type="match status" value="1"/>
</dbReference>
<dbReference type="AlphaFoldDB" id="A0A254Q7X8"/>
<evidence type="ECO:0000313" key="3">
    <source>
        <dbReference type="EMBL" id="OWS70997.1"/>
    </source>
</evidence>
<dbReference type="EMBL" id="NGUP01000001">
    <property type="protein sequence ID" value="OWS70997.1"/>
    <property type="molecule type" value="Genomic_DNA"/>
</dbReference>
<dbReference type="SMART" id="SM00327">
    <property type="entry name" value="VWA"/>
    <property type="match status" value="1"/>
</dbReference>
<dbReference type="SUPFAM" id="SSF52540">
    <property type="entry name" value="P-loop containing nucleoside triphosphate hydrolases"/>
    <property type="match status" value="1"/>
</dbReference>
<dbReference type="InterPro" id="IPR036465">
    <property type="entry name" value="vWFA_dom_sf"/>
</dbReference>
<sequence>MSKFNKHILSLENPEQSQEISKSAKLETWLRALQVAQLLVINPHGLGGVIVRARSGPVRDRWLAYLNTIAQLGGMRLPLRKMPLGISDENLIGGIDLDQTLRTGKAVLRQGLLAQCDQQLLLMPMAERVEVGAVAKVVSALDNGFISIERDGQSRRIESHFGVVALDEGIEDDEHPNEKIRQRVAFLLNLDILGWRDLPETDDDFVPDSQSLQDARENFSNVTVSEDSLNALVGVAEQLGVISIRALNLAINTAKCLAAFDAEDEVSSLHLQRAIALVLSPRATRMPQSAPPEEEELPSESEEQPENEQDPVDQEQEDDKEEQENQEDQEDQEPESNAETPQALEDEILEAAQAAIPADLLARLADLADLKSPKGMGGKTGAVKVGRMRGRPLGNMPGMPEGGKTLSIIDTLRAAVPWQRVRRAEMLAAGKTIPLGKIMIRKEDFRIKRYQERTQTLTMFIVDASGSSAMHRLAEAKGAVELLLAECYIRRDQVAVMSFRGSTAELILAPTRSLVKAKRALSGLPGGGGTPLSRAIDESFEVASASMRKGLSPALVFLTDGRANIAKDGSPGRPKAMEDAQQSARAAAYYSFKSLWIDTSPQARDEGKAMAALLGSMYLPLPNAGANEVSQAIMQGLKKA</sequence>
<dbReference type="InterPro" id="IPR041628">
    <property type="entry name" value="ChlI/MoxR_AAA_lid"/>
</dbReference>
<dbReference type="InterPro" id="IPR027417">
    <property type="entry name" value="P-loop_NTPase"/>
</dbReference>
<dbReference type="Pfam" id="PF17863">
    <property type="entry name" value="AAA_lid_2"/>
    <property type="match status" value="1"/>
</dbReference>
<reference evidence="3 4" key="1">
    <citation type="submission" date="2017-05" db="EMBL/GenBank/DDBJ databases">
        <title>Genome of Polynucleobacter sp. MWH-Feld-100.</title>
        <authorList>
            <person name="Hahn M.W."/>
        </authorList>
    </citation>
    <scope>NUCLEOTIDE SEQUENCE [LARGE SCALE GENOMIC DNA]</scope>
    <source>
        <strain evidence="3 4">MWH-Feld-100</strain>
    </source>
</reference>
<feature type="region of interest" description="Disordered" evidence="1">
    <location>
        <begin position="376"/>
        <end position="402"/>
    </location>
</feature>
<proteinExistence type="predicted"/>
<dbReference type="InterPro" id="IPR002035">
    <property type="entry name" value="VWF_A"/>
</dbReference>
<evidence type="ECO:0000313" key="4">
    <source>
        <dbReference type="Proteomes" id="UP000197528"/>
    </source>
</evidence>